<proteinExistence type="predicted"/>
<gene>
    <name evidence="5" type="ORF">E0H45_08925</name>
</gene>
<dbReference type="GO" id="GO:0003700">
    <property type="term" value="F:DNA-binding transcription factor activity"/>
    <property type="evidence" value="ECO:0007669"/>
    <property type="project" value="InterPro"/>
</dbReference>
<sequence>MSTSPSDSEKGILHPREQARHRTLSRLAAGPEVGRFVEWYWIVEWDLDEPYTAEVLPFPSVNVTFEQPGGAFVNGVCTRKFERELRGRGRAFGVKFWAGGFGAVTGLDVASFRDQVLPLTTVFPDGDRLADLMFAADSDVRRRAVFEAFLRDHLAPPDPSYELVREIVSAMASDRSVARVDQVTERFDVPIRTLQRLFRRYVGVGPKWVLRRYRLHDGAELLAQGEVAELAELSASLGYFDQAHFSKEFKQQIGLTPAEYAARAAAERQITYR</sequence>
<dbReference type="InterPro" id="IPR050204">
    <property type="entry name" value="AraC_XylS_family_regulators"/>
</dbReference>
<keyword evidence="2" id="KW-0238">DNA-binding</keyword>
<dbReference type="RefSeq" id="WP_131335981.1">
    <property type="nucleotide sequence ID" value="NZ_SJJZ01000001.1"/>
</dbReference>
<protein>
    <submittedName>
        <fullName evidence="5">AraC family transcriptional regulator</fullName>
    </submittedName>
</protein>
<dbReference type="InterPro" id="IPR018060">
    <property type="entry name" value="HTH_AraC"/>
</dbReference>
<dbReference type="EMBL" id="SJJZ01000001">
    <property type="protein sequence ID" value="TCC11385.1"/>
    <property type="molecule type" value="Genomic_DNA"/>
</dbReference>
<evidence type="ECO:0000256" key="2">
    <source>
        <dbReference type="ARBA" id="ARBA00023125"/>
    </source>
</evidence>
<evidence type="ECO:0000256" key="3">
    <source>
        <dbReference type="ARBA" id="ARBA00023163"/>
    </source>
</evidence>
<dbReference type="InterPro" id="IPR046532">
    <property type="entry name" value="DUF6597"/>
</dbReference>
<feature type="domain" description="HTH araC/xylS-type" evidence="4">
    <location>
        <begin position="162"/>
        <end position="263"/>
    </location>
</feature>
<keyword evidence="1" id="KW-0805">Transcription regulation</keyword>
<dbReference type="Pfam" id="PF12833">
    <property type="entry name" value="HTH_18"/>
    <property type="match status" value="1"/>
</dbReference>
<reference evidence="5 6" key="1">
    <citation type="submission" date="2019-02" db="EMBL/GenBank/DDBJ databases">
        <title>Kribbella capetownensis sp. nov. and Kribbella speibonae sp. nov., isolated from soil.</title>
        <authorList>
            <person name="Curtis S.M."/>
            <person name="Norton I."/>
            <person name="Everest G.J."/>
            <person name="Meyers P.R."/>
        </authorList>
    </citation>
    <scope>NUCLEOTIDE SEQUENCE [LARGE SCALE GENOMIC DNA]</scope>
    <source>
        <strain evidence="5 6">KCTC 29219</strain>
    </source>
</reference>
<accession>A0A4R0HJ38</accession>
<dbReference type="GO" id="GO:0043565">
    <property type="term" value="F:sequence-specific DNA binding"/>
    <property type="evidence" value="ECO:0007669"/>
    <property type="project" value="InterPro"/>
</dbReference>
<evidence type="ECO:0000313" key="5">
    <source>
        <dbReference type="EMBL" id="TCC11385.1"/>
    </source>
</evidence>
<keyword evidence="3" id="KW-0804">Transcription</keyword>
<name>A0A4R0HJ38_9ACTN</name>
<dbReference type="PANTHER" id="PTHR46796">
    <property type="entry name" value="HTH-TYPE TRANSCRIPTIONAL ACTIVATOR RHAS-RELATED"/>
    <property type="match status" value="1"/>
</dbReference>
<dbReference type="Proteomes" id="UP000292346">
    <property type="component" value="Unassembled WGS sequence"/>
</dbReference>
<evidence type="ECO:0000313" key="6">
    <source>
        <dbReference type="Proteomes" id="UP000292346"/>
    </source>
</evidence>
<comment type="caution">
    <text evidence="5">The sequence shown here is derived from an EMBL/GenBank/DDBJ whole genome shotgun (WGS) entry which is preliminary data.</text>
</comment>
<dbReference type="InterPro" id="IPR009057">
    <property type="entry name" value="Homeodomain-like_sf"/>
</dbReference>
<dbReference type="InterPro" id="IPR020449">
    <property type="entry name" value="Tscrpt_reg_AraC-type_HTH"/>
</dbReference>
<dbReference type="SUPFAM" id="SSF46689">
    <property type="entry name" value="Homeodomain-like"/>
    <property type="match status" value="1"/>
</dbReference>
<organism evidence="5 6">
    <name type="scientific">Kribbella soli</name>
    <dbReference type="NCBI Taxonomy" id="1124743"/>
    <lineage>
        <taxon>Bacteria</taxon>
        <taxon>Bacillati</taxon>
        <taxon>Actinomycetota</taxon>
        <taxon>Actinomycetes</taxon>
        <taxon>Propionibacteriales</taxon>
        <taxon>Kribbellaceae</taxon>
        <taxon>Kribbella</taxon>
    </lineage>
</organism>
<dbReference type="SMART" id="SM00342">
    <property type="entry name" value="HTH_ARAC"/>
    <property type="match status" value="1"/>
</dbReference>
<dbReference type="PROSITE" id="PS00041">
    <property type="entry name" value="HTH_ARAC_FAMILY_1"/>
    <property type="match status" value="1"/>
</dbReference>
<evidence type="ECO:0000259" key="4">
    <source>
        <dbReference type="PROSITE" id="PS01124"/>
    </source>
</evidence>
<keyword evidence="6" id="KW-1185">Reference proteome</keyword>
<dbReference type="PROSITE" id="PS01124">
    <property type="entry name" value="HTH_ARAC_FAMILY_2"/>
    <property type="match status" value="1"/>
</dbReference>
<dbReference type="AlphaFoldDB" id="A0A4R0HJ38"/>
<evidence type="ECO:0000256" key="1">
    <source>
        <dbReference type="ARBA" id="ARBA00023015"/>
    </source>
</evidence>
<dbReference type="Pfam" id="PF20240">
    <property type="entry name" value="DUF6597"/>
    <property type="match status" value="1"/>
</dbReference>
<dbReference type="InterPro" id="IPR018062">
    <property type="entry name" value="HTH_AraC-typ_CS"/>
</dbReference>
<dbReference type="Gene3D" id="1.10.10.60">
    <property type="entry name" value="Homeodomain-like"/>
    <property type="match status" value="1"/>
</dbReference>
<dbReference type="OrthoDB" id="2559672at2"/>
<dbReference type="PRINTS" id="PR00032">
    <property type="entry name" value="HTHARAC"/>
</dbReference>